<reference evidence="1 2" key="1">
    <citation type="submission" date="2020-07" db="EMBL/GenBank/DDBJ databases">
        <title>Draft whole-genome sequence of Heliobacterium chlorum DSM 3682, type strain.</title>
        <authorList>
            <person name="Kyndt J.A."/>
            <person name="Meyer T.E."/>
            <person name="Imhoff J.F."/>
        </authorList>
    </citation>
    <scope>NUCLEOTIDE SEQUENCE [LARGE SCALE GENOMIC DNA]</scope>
    <source>
        <strain evidence="1 2">DSM 3682</strain>
    </source>
</reference>
<gene>
    <name evidence="1" type="ORF">H1S01_03465</name>
</gene>
<dbReference type="EMBL" id="JACVHF010000002">
    <property type="protein sequence ID" value="MBC9783571.1"/>
    <property type="molecule type" value="Genomic_DNA"/>
</dbReference>
<dbReference type="Proteomes" id="UP000617402">
    <property type="component" value="Unassembled WGS sequence"/>
</dbReference>
<comment type="caution">
    <text evidence="1">The sequence shown here is derived from an EMBL/GenBank/DDBJ whole genome shotgun (WGS) entry which is preliminary data.</text>
</comment>
<sequence length="87" mass="9653">MGEKRTFLIAGLRPGKDDDLIKFWNDEKWSRLDEGERARLLRAAARAYFFGIGSSSRQVEIVAGDVSQCDTFLGDLDGALDDALSDL</sequence>
<keyword evidence="2" id="KW-1185">Reference proteome</keyword>
<evidence type="ECO:0000313" key="1">
    <source>
        <dbReference type="EMBL" id="MBC9783571.1"/>
    </source>
</evidence>
<name>A0ABR7SYR9_HELCL</name>
<evidence type="ECO:0000313" key="2">
    <source>
        <dbReference type="Proteomes" id="UP000617402"/>
    </source>
</evidence>
<organism evidence="1 2">
    <name type="scientific">Heliobacterium chlorum</name>
    <dbReference type="NCBI Taxonomy" id="2698"/>
    <lineage>
        <taxon>Bacteria</taxon>
        <taxon>Bacillati</taxon>
        <taxon>Bacillota</taxon>
        <taxon>Clostridia</taxon>
        <taxon>Eubacteriales</taxon>
        <taxon>Heliobacteriaceae</taxon>
        <taxon>Heliobacterium</taxon>
    </lineage>
</organism>
<dbReference type="RefSeq" id="WP_188038725.1">
    <property type="nucleotide sequence ID" value="NZ_JACVHF010000002.1"/>
</dbReference>
<accession>A0ABR7SYR9</accession>
<proteinExistence type="predicted"/>
<protein>
    <submittedName>
        <fullName evidence="1">Uncharacterized protein</fullName>
    </submittedName>
</protein>